<proteinExistence type="predicted"/>
<dbReference type="Proteomes" id="UP000325440">
    <property type="component" value="Unassembled WGS sequence"/>
</dbReference>
<protein>
    <submittedName>
        <fullName evidence="1">Ribonuclease H-like domain</fullName>
    </submittedName>
</protein>
<evidence type="ECO:0000313" key="2">
    <source>
        <dbReference type="Proteomes" id="UP000325440"/>
    </source>
</evidence>
<dbReference type="EMBL" id="CABPRJ010000016">
    <property type="protein sequence ID" value="VVC25595.1"/>
    <property type="molecule type" value="Genomic_DNA"/>
</dbReference>
<dbReference type="AlphaFoldDB" id="A0A5E4M0H9"/>
<name>A0A5E4M0H9_9HEMI</name>
<evidence type="ECO:0000313" key="1">
    <source>
        <dbReference type="EMBL" id="VVC25595.1"/>
    </source>
</evidence>
<reference evidence="1 2" key="1">
    <citation type="submission" date="2019-08" db="EMBL/GenBank/DDBJ databases">
        <authorList>
            <person name="Alioto T."/>
            <person name="Alioto T."/>
            <person name="Gomez Garrido J."/>
        </authorList>
    </citation>
    <scope>NUCLEOTIDE SEQUENCE [LARGE SCALE GENOMIC DNA]</scope>
</reference>
<dbReference type="PANTHER" id="PTHR45749">
    <property type="match status" value="1"/>
</dbReference>
<dbReference type="SUPFAM" id="SSF53098">
    <property type="entry name" value="Ribonuclease H-like"/>
    <property type="match status" value="1"/>
</dbReference>
<accession>A0A5E4M0H9</accession>
<gene>
    <name evidence="1" type="ORF">CINCED_3A000512</name>
</gene>
<organism evidence="1 2">
    <name type="scientific">Cinara cedri</name>
    <dbReference type="NCBI Taxonomy" id="506608"/>
    <lineage>
        <taxon>Eukaryota</taxon>
        <taxon>Metazoa</taxon>
        <taxon>Ecdysozoa</taxon>
        <taxon>Arthropoda</taxon>
        <taxon>Hexapoda</taxon>
        <taxon>Insecta</taxon>
        <taxon>Pterygota</taxon>
        <taxon>Neoptera</taxon>
        <taxon>Paraneoptera</taxon>
        <taxon>Hemiptera</taxon>
        <taxon>Sternorrhyncha</taxon>
        <taxon>Aphidomorpha</taxon>
        <taxon>Aphidoidea</taxon>
        <taxon>Aphididae</taxon>
        <taxon>Lachninae</taxon>
        <taxon>Cinara</taxon>
    </lineage>
</organism>
<dbReference type="InterPro" id="IPR012337">
    <property type="entry name" value="RNaseH-like_sf"/>
</dbReference>
<dbReference type="OrthoDB" id="6624805at2759"/>
<sequence length="413" mass="47696">MLKTKFDIDMMKKLNRHFAVGVKNFGNFSYNSELMINQEKLPEIMQSGFSHNNFWQKTIDEDDDGKIQYNNIITIISNLIKSTITKNVKEANMFSVSLDTTQDISVVNQYSIILRFVNDEMINKRLISVKSCTDSTGKDGAANMREAYNGFTSWLNVSAPEQAHIWCYSHVLNLIISDATKSPIAKEISEKDQYNNHKWLQSIGETRWTAKQIALKRISGSYNSTDDNGISFIASFIAHRYMKIFQITGPLSRYLQSSKLDLLKCQQMVTSALESLKNNQSSMKDNMTTRFVKNSSLYFDLSFLSPNNFPFNNVPENAFLTLTKKFKSLHLHGEENLEEIRNELSEELFNFSKLWKYLKNSLEDEYHVHSISNNMNDEDENQEEENLENQLKPCKTTCKNCAICCYTLLVKYN</sequence>
<keyword evidence="2" id="KW-1185">Reference proteome</keyword>
<dbReference type="PANTHER" id="PTHR45749:SF21">
    <property type="entry name" value="DUF4371 DOMAIN-CONTAINING PROTEIN"/>
    <property type="match status" value="1"/>
</dbReference>